<comment type="catalytic activity">
    <reaction evidence="10">
        <text>[(1-&gt;4)-N-acetyl-beta-D-glucosaminyl](n) + UDP-N-acetyl-alpha-D-glucosamine = [(1-&gt;4)-N-acetyl-beta-D-glucosaminyl](n+1) + UDP + H(+)</text>
        <dbReference type="Rhea" id="RHEA:16637"/>
        <dbReference type="Rhea" id="RHEA-COMP:9593"/>
        <dbReference type="Rhea" id="RHEA-COMP:9595"/>
        <dbReference type="ChEBI" id="CHEBI:15378"/>
        <dbReference type="ChEBI" id="CHEBI:17029"/>
        <dbReference type="ChEBI" id="CHEBI:57705"/>
        <dbReference type="ChEBI" id="CHEBI:58223"/>
        <dbReference type="EC" id="2.4.1.16"/>
    </reaction>
</comment>
<feature type="region of interest" description="Disordered" evidence="11">
    <location>
        <begin position="71"/>
        <end position="103"/>
    </location>
</feature>
<keyword evidence="15" id="KW-1185">Reference proteome</keyword>
<evidence type="ECO:0000256" key="12">
    <source>
        <dbReference type="SAM" id="Phobius"/>
    </source>
</evidence>
<gene>
    <name evidence="14" type="ORF">M408DRAFT_327297</name>
</gene>
<dbReference type="CDD" id="cd04190">
    <property type="entry name" value="Chitin_synth_C"/>
    <property type="match status" value="1"/>
</dbReference>
<feature type="transmembrane region" description="Helical" evidence="12">
    <location>
        <begin position="200"/>
        <end position="222"/>
    </location>
</feature>
<feature type="compositionally biased region" description="Basic and acidic residues" evidence="11">
    <location>
        <begin position="92"/>
        <end position="101"/>
    </location>
</feature>
<reference evidence="14 15" key="1">
    <citation type="submission" date="2014-04" db="EMBL/GenBank/DDBJ databases">
        <authorList>
            <consortium name="DOE Joint Genome Institute"/>
            <person name="Kuo A."/>
            <person name="Zuccaro A."/>
            <person name="Kohler A."/>
            <person name="Nagy L.G."/>
            <person name="Floudas D."/>
            <person name="Copeland A."/>
            <person name="Barry K.W."/>
            <person name="Cichocki N."/>
            <person name="Veneault-Fourrey C."/>
            <person name="LaButti K."/>
            <person name="Lindquist E.A."/>
            <person name="Lipzen A."/>
            <person name="Lundell T."/>
            <person name="Morin E."/>
            <person name="Murat C."/>
            <person name="Sun H."/>
            <person name="Tunlid A."/>
            <person name="Henrissat B."/>
            <person name="Grigoriev I.V."/>
            <person name="Hibbett D.S."/>
            <person name="Martin F."/>
            <person name="Nordberg H.P."/>
            <person name="Cantor M.N."/>
            <person name="Hua S.X."/>
        </authorList>
    </citation>
    <scope>NUCLEOTIDE SEQUENCE [LARGE SCALE GENOMIC DNA]</scope>
    <source>
        <strain evidence="14 15">MAFF 305830</strain>
    </source>
</reference>
<evidence type="ECO:0000256" key="3">
    <source>
        <dbReference type="ARBA" id="ARBA00022475"/>
    </source>
</evidence>
<keyword evidence="8 12" id="KW-0472">Membrane</keyword>
<dbReference type="OrthoDB" id="370884at2759"/>
<dbReference type="Proteomes" id="UP000054097">
    <property type="component" value="Unassembled WGS sequence"/>
</dbReference>
<keyword evidence="7 12" id="KW-1133">Transmembrane helix</keyword>
<evidence type="ECO:0000313" key="14">
    <source>
        <dbReference type="EMBL" id="KIM31900.1"/>
    </source>
</evidence>
<dbReference type="PANTHER" id="PTHR22914">
    <property type="entry name" value="CHITIN SYNTHASE"/>
    <property type="match status" value="1"/>
</dbReference>
<evidence type="ECO:0000256" key="2">
    <source>
        <dbReference type="ARBA" id="ARBA00012543"/>
    </source>
</evidence>
<reference evidence="15" key="2">
    <citation type="submission" date="2015-01" db="EMBL/GenBank/DDBJ databases">
        <title>Evolutionary Origins and Diversification of the Mycorrhizal Mutualists.</title>
        <authorList>
            <consortium name="DOE Joint Genome Institute"/>
            <consortium name="Mycorrhizal Genomics Consortium"/>
            <person name="Kohler A."/>
            <person name="Kuo A."/>
            <person name="Nagy L.G."/>
            <person name="Floudas D."/>
            <person name="Copeland A."/>
            <person name="Barry K.W."/>
            <person name="Cichocki N."/>
            <person name="Veneault-Fourrey C."/>
            <person name="LaButti K."/>
            <person name="Lindquist E.A."/>
            <person name="Lipzen A."/>
            <person name="Lundell T."/>
            <person name="Morin E."/>
            <person name="Murat C."/>
            <person name="Riley R."/>
            <person name="Ohm R."/>
            <person name="Sun H."/>
            <person name="Tunlid A."/>
            <person name="Henrissat B."/>
            <person name="Grigoriev I.V."/>
            <person name="Hibbett D.S."/>
            <person name="Martin F."/>
        </authorList>
    </citation>
    <scope>NUCLEOTIDE SEQUENCE [LARGE SCALE GENOMIC DNA]</scope>
    <source>
        <strain evidence="15">MAFF 305830</strain>
    </source>
</reference>
<evidence type="ECO:0000256" key="6">
    <source>
        <dbReference type="ARBA" id="ARBA00022692"/>
    </source>
</evidence>
<dbReference type="InterPro" id="IPR054295">
    <property type="entry name" value="CHS4-like_dom"/>
</dbReference>
<keyword evidence="9" id="KW-0325">Glycoprotein</keyword>
<evidence type="ECO:0000256" key="1">
    <source>
        <dbReference type="ARBA" id="ARBA00004651"/>
    </source>
</evidence>
<feature type="region of interest" description="Disordered" evidence="11">
    <location>
        <begin position="1"/>
        <end position="58"/>
    </location>
</feature>
<feature type="transmembrane region" description="Helical" evidence="12">
    <location>
        <begin position="1086"/>
        <end position="1104"/>
    </location>
</feature>
<dbReference type="GO" id="GO:0030428">
    <property type="term" value="C:cell septum"/>
    <property type="evidence" value="ECO:0007669"/>
    <property type="project" value="TreeGrafter"/>
</dbReference>
<sequence length="1474" mass="162725">MEPSQRPPRAQPPVSARSPLSQQQGPASGISFAPTEQGDRAAPLPFEQRRQKRYSASFDPNAIIAAGAVANDGQDRDPESMGAKMARKRSLVRPDRERIDPSHPQWHYRTHAARIGEQNGSNMAVLPSTTGNLPNQGPLRRGKSLLGRDKDVAESGLSQFKRAGTLRRKRQAAAGAGVPAAAEAKPGFWDHIAPGPKDAWMIYCWILTCCVPPFLLASCGIKTPEQQRAWREKMGLLAIIAVLMGSVGFLTFGFTKTVCSTPPNQFHVGEVNPSSVIINGYAYNLDTFNHPAALPTFDGNTNPLKAPGFAVGGRDVSFMFQNVNGSCNGIIGSVAGSVIPATNNNPHWYFPCNPFPQQGNFNSNLTGVESAFQCHASAKSRDALSKLSSSGFVSFRWDQVAKENPRNLAVFESSVLDLGLLNWLDKNLVSYPSIFDEMRAQNSTWKGKDITMHLRRTDQMDLGRCLQGIIRVGFIDSDTIGCVASNVVLYVSLVFIIGVVAIKFAMAVIFGWFLSWRLGSFRGESRKSIRKRAEDVEHWTDDIYRPAPAQYRPNVPAGKTTKTFLPNTSRFSKAEALKGGARPYSTYGDKGRLSVNHDASGKPRPLTAYSTMETNRKSAAPSLFSGKSGLAPPADSVFKSSRSSSSLPTEDNGVQCPFPLYNVVPQPAPDFMPYNFPLAHTICLVTAYSESVEGLRTTLDSLATTDYPNSHKLIMVIADGMVKGSGNDKYTPEIVLSMMKELVIPADEVEPHSYVAIADGHKRHNMAKVYAGFYEYDDNTVERKKQQRVPMVLVAKVGNPLEQSDTKAGNRGKRDSQIVLMSFLQKIMFDERMTTFEYEFFNSIWRCTGVCPDKYELVLCVDADTKVFPDSLTRMAACMVNDPEIMGLCGETKIANKSETWVTMIQVFEYYISHHMTKAFESMFGGVTCLPGCFSMYRIKAPKVENGYWVPVLANPDIVEHYSENIVDTLHKKNLLLLGEDRYLTTLMLKTFPKRKMIFCPQAVCKTIVPDRFSILLSQRRRWINSTIHNLAELILVRDLCGTFCFSMQFVVFMELAGTLVLPAAISFTIYLIVNSGLGGAQANTIPLILLGIILGLPGLLIVVTSRKVAYVGWMFIYLLSLPIWNFVLPAYAFWHFDDFSWGQTRKIAGDKGGNHGDKDGEFDSSHIVMKRWAEFERDRRWKMGHSRDSSYLDPYRSISPKRPESHRQSLVSMPDSFDPYGRPPTFMHSHHSDSPDGSPQPFPRSRQDSAPLLMLPAPLAVSNQHSASQASSLADSASTYLSPQLDTQSNYRLHRAPDDTNSYGSDYRDSDRSEREPIMISPAGSDSLISPGGRSSKNVFGNDAVVRNVSGGTSYPGETQNPYRHSQHHVAAYEQMPNFQGYSAELVDEAPPLPNPPPRQRGVSLIDPGVIANPDAPARRAVRNSKRSSVTVTSASSAGTSRLKHQSLPPAPHSPPASAQYLPPGAAPPQPRY</sequence>
<comment type="subcellular location">
    <subcellularLocation>
        <location evidence="1">Cell membrane</location>
        <topology evidence="1">Multi-pass membrane protein</topology>
    </subcellularLocation>
</comment>
<feature type="compositionally biased region" description="Basic and acidic residues" evidence="11">
    <location>
        <begin position="1307"/>
        <end position="1318"/>
    </location>
</feature>
<evidence type="ECO:0000256" key="4">
    <source>
        <dbReference type="ARBA" id="ARBA00022676"/>
    </source>
</evidence>
<name>A0A0C3B4Z2_SERVB</name>
<dbReference type="STRING" id="933852.A0A0C3B4Z2"/>
<evidence type="ECO:0000259" key="13">
    <source>
        <dbReference type="Pfam" id="PF22997"/>
    </source>
</evidence>
<dbReference type="EC" id="2.4.1.16" evidence="2"/>
<dbReference type="Pfam" id="PF03142">
    <property type="entry name" value="Chitin_synth_2"/>
    <property type="match status" value="1"/>
</dbReference>
<evidence type="ECO:0000256" key="7">
    <source>
        <dbReference type="ARBA" id="ARBA00022989"/>
    </source>
</evidence>
<dbReference type="HOGENOM" id="CLU_002572_1_0_1"/>
<evidence type="ECO:0000256" key="9">
    <source>
        <dbReference type="ARBA" id="ARBA00023180"/>
    </source>
</evidence>
<organism evidence="14 15">
    <name type="scientific">Serendipita vermifera MAFF 305830</name>
    <dbReference type="NCBI Taxonomy" id="933852"/>
    <lineage>
        <taxon>Eukaryota</taxon>
        <taxon>Fungi</taxon>
        <taxon>Dikarya</taxon>
        <taxon>Basidiomycota</taxon>
        <taxon>Agaricomycotina</taxon>
        <taxon>Agaricomycetes</taxon>
        <taxon>Sebacinales</taxon>
        <taxon>Serendipitaceae</taxon>
        <taxon>Serendipita</taxon>
    </lineage>
</organism>
<evidence type="ECO:0000256" key="5">
    <source>
        <dbReference type="ARBA" id="ARBA00022679"/>
    </source>
</evidence>
<dbReference type="Gene3D" id="3.90.550.10">
    <property type="entry name" value="Spore Coat Polysaccharide Biosynthesis Protein SpsA, Chain A"/>
    <property type="match status" value="1"/>
</dbReference>
<feature type="compositionally biased region" description="Pro residues" evidence="11">
    <location>
        <begin position="1"/>
        <end position="11"/>
    </location>
</feature>
<feature type="region of interest" description="Disordered" evidence="11">
    <location>
        <begin position="1188"/>
        <end position="1249"/>
    </location>
</feature>
<dbReference type="GO" id="GO:0004100">
    <property type="term" value="F:chitin synthase activity"/>
    <property type="evidence" value="ECO:0007669"/>
    <property type="project" value="UniProtKB-EC"/>
</dbReference>
<dbReference type="Pfam" id="PF22997">
    <property type="entry name" value="CHS4"/>
    <property type="match status" value="1"/>
</dbReference>
<feature type="transmembrane region" description="Helical" evidence="12">
    <location>
        <begin position="234"/>
        <end position="254"/>
    </location>
</feature>
<feature type="domain" description="Chitin synthase 4-like" evidence="13">
    <location>
        <begin position="393"/>
        <end position="474"/>
    </location>
</feature>
<keyword evidence="6 12" id="KW-0812">Transmembrane</keyword>
<keyword evidence="4" id="KW-0328">Glycosyltransferase</keyword>
<proteinExistence type="predicted"/>
<feature type="region of interest" description="Disordered" evidence="11">
    <location>
        <begin position="1388"/>
        <end position="1474"/>
    </location>
</feature>
<feature type="transmembrane region" description="Helical" evidence="12">
    <location>
        <begin position="1116"/>
        <end position="1135"/>
    </location>
</feature>
<evidence type="ECO:0000313" key="15">
    <source>
        <dbReference type="Proteomes" id="UP000054097"/>
    </source>
</evidence>
<dbReference type="GO" id="GO:0006031">
    <property type="term" value="P:chitin biosynthetic process"/>
    <property type="evidence" value="ECO:0007669"/>
    <property type="project" value="TreeGrafter"/>
</dbReference>
<evidence type="ECO:0000256" key="11">
    <source>
        <dbReference type="SAM" id="MobiDB-lite"/>
    </source>
</evidence>
<feature type="transmembrane region" description="Helical" evidence="12">
    <location>
        <begin position="487"/>
        <end position="514"/>
    </location>
</feature>
<protein>
    <recommendedName>
        <fullName evidence="2">chitin synthase</fullName>
        <ecNumber evidence="2">2.4.1.16</ecNumber>
    </recommendedName>
</protein>
<dbReference type="GO" id="GO:0005886">
    <property type="term" value="C:plasma membrane"/>
    <property type="evidence" value="ECO:0007669"/>
    <property type="project" value="UniProtKB-SubCell"/>
</dbReference>
<keyword evidence="3" id="KW-1003">Cell membrane</keyword>
<dbReference type="InterPro" id="IPR004835">
    <property type="entry name" value="Chitin_synth"/>
</dbReference>
<feature type="region of interest" description="Disordered" evidence="11">
    <location>
        <begin position="1286"/>
        <end position="1335"/>
    </location>
</feature>
<evidence type="ECO:0000256" key="10">
    <source>
        <dbReference type="ARBA" id="ARBA00048014"/>
    </source>
</evidence>
<evidence type="ECO:0000256" key="8">
    <source>
        <dbReference type="ARBA" id="ARBA00023136"/>
    </source>
</evidence>
<dbReference type="InterPro" id="IPR029044">
    <property type="entry name" value="Nucleotide-diphossugar_trans"/>
</dbReference>
<dbReference type="SUPFAM" id="SSF53448">
    <property type="entry name" value="Nucleotide-diphospho-sugar transferases"/>
    <property type="match status" value="1"/>
</dbReference>
<dbReference type="PANTHER" id="PTHR22914:SF16">
    <property type="entry name" value="CHITIN SYNTHASE 3"/>
    <property type="match status" value="1"/>
</dbReference>
<accession>A0A0C3B4Z2</accession>
<feature type="transmembrane region" description="Helical" evidence="12">
    <location>
        <begin position="1050"/>
        <end position="1074"/>
    </location>
</feature>
<keyword evidence="5 14" id="KW-0808">Transferase</keyword>
<feature type="compositionally biased region" description="Low complexity" evidence="11">
    <location>
        <begin position="1429"/>
        <end position="1442"/>
    </location>
</feature>
<dbReference type="EMBL" id="KN824281">
    <property type="protein sequence ID" value="KIM31900.1"/>
    <property type="molecule type" value="Genomic_DNA"/>
</dbReference>